<keyword evidence="1" id="KW-0067">ATP-binding</keyword>
<dbReference type="AlphaFoldDB" id="A0A139A285"/>
<dbReference type="GO" id="GO:0004672">
    <property type="term" value="F:protein kinase activity"/>
    <property type="evidence" value="ECO:0007669"/>
    <property type="project" value="InterPro"/>
</dbReference>
<dbReference type="SUPFAM" id="SSF56112">
    <property type="entry name" value="Protein kinase-like (PK-like)"/>
    <property type="match status" value="1"/>
</dbReference>
<dbReference type="PANTHER" id="PTHR45011:SF1">
    <property type="entry name" value="DAP3-BINDING CELL DEATH ENHANCER 1"/>
    <property type="match status" value="1"/>
</dbReference>
<dbReference type="Proteomes" id="UP000070544">
    <property type="component" value="Unassembled WGS sequence"/>
</dbReference>
<feature type="domain" description="Protein kinase" evidence="2">
    <location>
        <begin position="19"/>
        <end position="313"/>
    </location>
</feature>
<dbReference type="Gene3D" id="1.10.510.10">
    <property type="entry name" value="Transferase(Phosphotransferase) domain 1"/>
    <property type="match status" value="1"/>
</dbReference>
<dbReference type="InterPro" id="IPR006597">
    <property type="entry name" value="Sel1-like"/>
</dbReference>
<dbReference type="SMART" id="SM00671">
    <property type="entry name" value="SEL1"/>
    <property type="match status" value="9"/>
</dbReference>
<evidence type="ECO:0000256" key="1">
    <source>
        <dbReference type="PROSITE-ProRule" id="PRU10141"/>
    </source>
</evidence>
<evidence type="ECO:0000313" key="3">
    <source>
        <dbReference type="EMBL" id="KXS10655.1"/>
    </source>
</evidence>
<reference evidence="3 4" key="1">
    <citation type="journal article" date="2015" name="Genome Biol. Evol.">
        <title>Phylogenomic analyses indicate that early fungi evolved digesting cell walls of algal ancestors of land plants.</title>
        <authorList>
            <person name="Chang Y."/>
            <person name="Wang S."/>
            <person name="Sekimoto S."/>
            <person name="Aerts A.L."/>
            <person name="Choi C."/>
            <person name="Clum A."/>
            <person name="LaButti K.M."/>
            <person name="Lindquist E.A."/>
            <person name="Yee Ngan C."/>
            <person name="Ohm R.A."/>
            <person name="Salamov A.A."/>
            <person name="Grigoriev I.V."/>
            <person name="Spatafora J.W."/>
            <person name="Berbee M.L."/>
        </authorList>
    </citation>
    <scope>NUCLEOTIDE SEQUENCE [LARGE SCALE GENOMIC DNA]</scope>
    <source>
        <strain evidence="3 4">JEL478</strain>
    </source>
</reference>
<evidence type="ECO:0000259" key="2">
    <source>
        <dbReference type="PROSITE" id="PS50011"/>
    </source>
</evidence>
<dbReference type="InterPro" id="IPR000719">
    <property type="entry name" value="Prot_kinase_dom"/>
</dbReference>
<dbReference type="OrthoDB" id="2148946at2759"/>
<dbReference type="InterPro" id="IPR017441">
    <property type="entry name" value="Protein_kinase_ATP_BS"/>
</dbReference>
<protein>
    <submittedName>
        <fullName evidence="3">Kinase-like protein</fullName>
    </submittedName>
</protein>
<accession>A0A139A285</accession>
<dbReference type="InterPro" id="IPR052748">
    <property type="entry name" value="ISR_Activator"/>
</dbReference>
<sequence length="723" mass="80413">MARVPQIWDVQRSAVSFEESDSNRIGKGGFGTVYKGVWEGLVNVAVKLVEIKESSSYNKEQFEHEARVWYNMSSPHILPLYGVLRSGGNRFFISPIEENGDAMAYLWRKPWTPEVRKLHALQLLHDAACAMDYLHEMDVIHADLKPAQLLVNSDGRGLLTDFGFAKVMAEAQAPTRENGGSIRLVVDPVTSEPANFGDATETSFRGGRTGTLSYMSPNRLNNGHTVKADDVYSFGVTIYVIWTGIEAHIAYWRQLQDDWTYRVDKVCDGVRPKLPEGLDIPVALIRLMEECWANNPAVRPPFSEVKVRIKKILDELDEHNSHQEAVSSLASSTSPYDSLSRDDLKRALEDTNLPKRPDKLIDVDAALLLYKQGAKLGIPSAQERLAFFYRYGLGCSSRDLVEAAKWYRQAAEHGKHPQAHYELGMFYSEGVGGLEEDKAEAVKWWTAAASQGHPRAQYSLAIAYDYGRGVAENPDEANKWYLCAAEQGIAYAQQNLGYAFANGRGVERDGKKAIEWYSKAADQGVPDGFFNIGSAYETGLPGVPQDFAMAAKWKQKAAELGDPDAQNDLGNFYQQGKGVEMDEQMATKWHRRAAEQGDAKGQCNMGLAYWNGIGVDQDDGVATDWFYLSAIQGFAQSQFNLGVAYAVGRGVEKDLLEAVKWWQKAAEQGYMLAQQNLGWAFETGTGFQKDVDKAIEWYAKAAEQGDEMAVSSLARLKPPKPQS</sequence>
<dbReference type="Pfam" id="PF08238">
    <property type="entry name" value="Sel1"/>
    <property type="match status" value="9"/>
</dbReference>
<dbReference type="Pfam" id="PF00069">
    <property type="entry name" value="Pkinase"/>
    <property type="match status" value="1"/>
</dbReference>
<keyword evidence="3" id="KW-0418">Kinase</keyword>
<keyword evidence="3" id="KW-0808">Transferase</keyword>
<dbReference type="GO" id="GO:0005524">
    <property type="term" value="F:ATP binding"/>
    <property type="evidence" value="ECO:0007669"/>
    <property type="project" value="UniProtKB-UniRule"/>
</dbReference>
<keyword evidence="4" id="KW-1185">Reference proteome</keyword>
<proteinExistence type="predicted"/>
<organism evidence="3 4">
    <name type="scientific">Gonapodya prolifera (strain JEL478)</name>
    <name type="common">Monoblepharis prolifera</name>
    <dbReference type="NCBI Taxonomy" id="1344416"/>
    <lineage>
        <taxon>Eukaryota</taxon>
        <taxon>Fungi</taxon>
        <taxon>Fungi incertae sedis</taxon>
        <taxon>Chytridiomycota</taxon>
        <taxon>Chytridiomycota incertae sedis</taxon>
        <taxon>Monoblepharidomycetes</taxon>
        <taxon>Monoblepharidales</taxon>
        <taxon>Gonapodyaceae</taxon>
        <taxon>Gonapodya</taxon>
    </lineage>
</organism>
<keyword evidence="1" id="KW-0547">Nucleotide-binding</keyword>
<dbReference type="PANTHER" id="PTHR45011">
    <property type="entry name" value="DAP3-BINDING CELL DEATH ENHANCER 1"/>
    <property type="match status" value="1"/>
</dbReference>
<feature type="binding site" evidence="1">
    <location>
        <position position="47"/>
    </location>
    <ligand>
        <name>ATP</name>
        <dbReference type="ChEBI" id="CHEBI:30616"/>
    </ligand>
</feature>
<dbReference type="SUPFAM" id="SSF81901">
    <property type="entry name" value="HCP-like"/>
    <property type="match status" value="2"/>
</dbReference>
<dbReference type="EMBL" id="KQ965819">
    <property type="protein sequence ID" value="KXS10655.1"/>
    <property type="molecule type" value="Genomic_DNA"/>
</dbReference>
<dbReference type="STRING" id="1344416.A0A139A285"/>
<name>A0A139A285_GONPJ</name>
<evidence type="ECO:0000313" key="4">
    <source>
        <dbReference type="Proteomes" id="UP000070544"/>
    </source>
</evidence>
<dbReference type="InterPro" id="IPR011990">
    <property type="entry name" value="TPR-like_helical_dom_sf"/>
</dbReference>
<dbReference type="PROSITE" id="PS00107">
    <property type="entry name" value="PROTEIN_KINASE_ATP"/>
    <property type="match status" value="1"/>
</dbReference>
<gene>
    <name evidence="3" type="ORF">M427DRAFT_36891</name>
</gene>
<dbReference type="OMA" id="NEHENEI"/>
<dbReference type="PROSITE" id="PS50011">
    <property type="entry name" value="PROTEIN_KINASE_DOM"/>
    <property type="match status" value="1"/>
</dbReference>
<dbReference type="InterPro" id="IPR011009">
    <property type="entry name" value="Kinase-like_dom_sf"/>
</dbReference>
<dbReference type="Gene3D" id="1.25.40.10">
    <property type="entry name" value="Tetratricopeptide repeat domain"/>
    <property type="match status" value="2"/>
</dbReference>